<feature type="transmembrane region" description="Helical" evidence="6">
    <location>
        <begin position="175"/>
        <end position="194"/>
    </location>
</feature>
<feature type="transmembrane region" description="Helical" evidence="6">
    <location>
        <begin position="443"/>
        <end position="467"/>
    </location>
</feature>
<evidence type="ECO:0000256" key="1">
    <source>
        <dbReference type="ARBA" id="ARBA00004141"/>
    </source>
</evidence>
<dbReference type="Proteomes" id="UP000694864">
    <property type="component" value="Chromosome 5"/>
</dbReference>
<feature type="transmembrane region" description="Helical" evidence="6">
    <location>
        <begin position="487"/>
        <end position="506"/>
    </location>
</feature>
<feature type="transmembrane region" description="Helical" evidence="6">
    <location>
        <begin position="332"/>
        <end position="355"/>
    </location>
</feature>
<feature type="transmembrane region" description="Helical" evidence="6">
    <location>
        <begin position="399"/>
        <end position="422"/>
    </location>
</feature>
<evidence type="ECO:0000256" key="3">
    <source>
        <dbReference type="ARBA" id="ARBA00022692"/>
    </source>
</evidence>
<dbReference type="RefSeq" id="XP_010510948.1">
    <property type="nucleotide sequence ID" value="XM_010512646.2"/>
</dbReference>
<feature type="transmembrane region" description="Helical" evidence="6">
    <location>
        <begin position="291"/>
        <end position="312"/>
    </location>
</feature>
<sequence>MENEMEEKFEDWRGRETIPGKHGGIRAASIACVVGLLENMVSIAIGNNMVLYFMESMHYSPAEAANMVTNFIGTSHLVTLFGGFVADSFFTRSTTFIIFCSIDILGLIVLTLQAHNPNLQPEGNKTPSTLQSMILITGLYAISFGTGGTRPTLLAHGGDQFDSGHQTLISKLFSWYYFAICIGWLMAVTVMAWIKNIFDISIVLLAVALCIFVLGLPFYRLKRPSGSPLTRIANVFISAARYRNGSILDVEMLQSLTSTDNNIHHHKLKCLDKALLNKNISRTQVEETRTFLGLLPIFLSTIVMNSCVAQLLTFTVQQGMTMNRKISPSFEIPVPSLNAITIIFILASIPLYELFGKNINRTSSFSLKRIGLGLTLSSISMAVAAIVEANRKHEAVQNGFRISVFWLLFQYTMLSFADILTLGGMQEFFYREAPTSMKSMSVALSWCSIAMGFFLSSFLVEITNAVTGKLGHQWLGGEDLNKSRLDMFYVLLCVLNTLNLLNYIFWAKRY</sequence>
<dbReference type="Pfam" id="PF00854">
    <property type="entry name" value="PTR2"/>
    <property type="match status" value="1"/>
</dbReference>
<evidence type="ECO:0000256" key="2">
    <source>
        <dbReference type="ARBA" id="ARBA00005982"/>
    </source>
</evidence>
<feature type="transmembrane region" description="Helical" evidence="6">
    <location>
        <begin position="96"/>
        <end position="114"/>
    </location>
</feature>
<feature type="transmembrane region" description="Helical" evidence="6">
    <location>
        <begin position="65"/>
        <end position="84"/>
    </location>
</feature>
<evidence type="ECO:0000313" key="8">
    <source>
        <dbReference type="RefSeq" id="XP_010510948.1"/>
    </source>
</evidence>
<comment type="subcellular location">
    <subcellularLocation>
        <location evidence="1">Membrane</location>
        <topology evidence="1">Multi-pass membrane protein</topology>
    </subcellularLocation>
</comment>
<keyword evidence="3 6" id="KW-0812">Transmembrane</keyword>
<reference evidence="7" key="1">
    <citation type="journal article" date="2014" name="Nat. Commun.">
        <title>The emerging biofuel crop Camelina sativa retains a highly undifferentiated hexaploid genome structure.</title>
        <authorList>
            <person name="Kagale S."/>
            <person name="Koh C."/>
            <person name="Nixon J."/>
            <person name="Bollina V."/>
            <person name="Clarke W.E."/>
            <person name="Tuteja R."/>
            <person name="Spillane C."/>
            <person name="Robinson S.J."/>
            <person name="Links M.G."/>
            <person name="Clarke C."/>
            <person name="Higgins E.E."/>
            <person name="Huebert T."/>
            <person name="Sharpe A.G."/>
            <person name="Parkin I.A."/>
        </authorList>
    </citation>
    <scope>NUCLEOTIDE SEQUENCE [LARGE SCALE GENOMIC DNA]</scope>
    <source>
        <strain evidence="7">cv. DH55</strain>
    </source>
</reference>
<evidence type="ECO:0000256" key="5">
    <source>
        <dbReference type="ARBA" id="ARBA00023136"/>
    </source>
</evidence>
<dbReference type="InterPro" id="IPR000109">
    <property type="entry name" value="POT_fam"/>
</dbReference>
<feature type="transmembrane region" description="Helical" evidence="6">
    <location>
        <begin position="200"/>
        <end position="219"/>
    </location>
</feature>
<dbReference type="Gene3D" id="1.20.1250.20">
    <property type="entry name" value="MFS general substrate transporter like domains"/>
    <property type="match status" value="1"/>
</dbReference>
<dbReference type="GeneID" id="104787126"/>
<keyword evidence="4 6" id="KW-1133">Transmembrane helix</keyword>
<name>A0ABM0Z641_CAMSA</name>
<keyword evidence="5 6" id="KW-0472">Membrane</keyword>
<evidence type="ECO:0000256" key="6">
    <source>
        <dbReference type="SAM" id="Phobius"/>
    </source>
</evidence>
<proteinExistence type="inferred from homology"/>
<dbReference type="SUPFAM" id="SSF103473">
    <property type="entry name" value="MFS general substrate transporter"/>
    <property type="match status" value="1"/>
</dbReference>
<dbReference type="PANTHER" id="PTHR11654">
    <property type="entry name" value="OLIGOPEPTIDE TRANSPORTER-RELATED"/>
    <property type="match status" value="1"/>
</dbReference>
<evidence type="ECO:0000313" key="7">
    <source>
        <dbReference type="Proteomes" id="UP000694864"/>
    </source>
</evidence>
<protein>
    <submittedName>
        <fullName evidence="8">Protein NRT1/ PTR FAMILY 4.2</fullName>
    </submittedName>
</protein>
<comment type="similarity">
    <text evidence="2">Belongs to the major facilitator superfamily. Proton-dependent oligopeptide transporter (POT/PTR) (TC 2.A.17) family.</text>
</comment>
<feature type="transmembrane region" description="Helical" evidence="6">
    <location>
        <begin position="23"/>
        <end position="45"/>
    </location>
</feature>
<gene>
    <name evidence="8" type="primary">LOC104787126</name>
</gene>
<keyword evidence="7" id="KW-1185">Reference proteome</keyword>
<dbReference type="InterPro" id="IPR036259">
    <property type="entry name" value="MFS_trans_sf"/>
</dbReference>
<evidence type="ECO:0000256" key="4">
    <source>
        <dbReference type="ARBA" id="ARBA00022989"/>
    </source>
</evidence>
<feature type="transmembrane region" description="Helical" evidence="6">
    <location>
        <begin position="367"/>
        <end position="387"/>
    </location>
</feature>
<reference evidence="8" key="2">
    <citation type="submission" date="2025-08" db="UniProtKB">
        <authorList>
            <consortium name="RefSeq"/>
        </authorList>
    </citation>
    <scope>IDENTIFICATION</scope>
    <source>
        <tissue evidence="8">Leaf</tissue>
    </source>
</reference>
<feature type="transmembrane region" description="Helical" evidence="6">
    <location>
        <begin position="134"/>
        <end position="154"/>
    </location>
</feature>
<organism evidence="7 8">
    <name type="scientific">Camelina sativa</name>
    <name type="common">False flax</name>
    <name type="synonym">Myagrum sativum</name>
    <dbReference type="NCBI Taxonomy" id="90675"/>
    <lineage>
        <taxon>Eukaryota</taxon>
        <taxon>Viridiplantae</taxon>
        <taxon>Streptophyta</taxon>
        <taxon>Embryophyta</taxon>
        <taxon>Tracheophyta</taxon>
        <taxon>Spermatophyta</taxon>
        <taxon>Magnoliopsida</taxon>
        <taxon>eudicotyledons</taxon>
        <taxon>Gunneridae</taxon>
        <taxon>Pentapetalae</taxon>
        <taxon>rosids</taxon>
        <taxon>malvids</taxon>
        <taxon>Brassicales</taxon>
        <taxon>Brassicaceae</taxon>
        <taxon>Camelineae</taxon>
        <taxon>Camelina</taxon>
    </lineage>
</organism>
<accession>A0ABM0Z641</accession>